<evidence type="ECO:0000256" key="1">
    <source>
        <dbReference type="SAM" id="Phobius"/>
    </source>
</evidence>
<dbReference type="Proteomes" id="UP001161405">
    <property type="component" value="Unassembled WGS sequence"/>
</dbReference>
<reference evidence="2" key="2">
    <citation type="submission" date="2023-01" db="EMBL/GenBank/DDBJ databases">
        <title>Draft genome sequence of Maritalea porphyrae strain NBRC 107169.</title>
        <authorList>
            <person name="Sun Q."/>
            <person name="Mori K."/>
        </authorList>
    </citation>
    <scope>NUCLEOTIDE SEQUENCE</scope>
    <source>
        <strain evidence="2">NBRC 107169</strain>
    </source>
</reference>
<feature type="transmembrane region" description="Helical" evidence="1">
    <location>
        <begin position="75"/>
        <end position="96"/>
    </location>
</feature>
<feature type="transmembrane region" description="Helical" evidence="1">
    <location>
        <begin position="108"/>
        <end position="128"/>
    </location>
</feature>
<dbReference type="EMBL" id="BSNI01000001">
    <property type="protein sequence ID" value="GLQ16351.1"/>
    <property type="molecule type" value="Genomic_DNA"/>
</dbReference>
<dbReference type="RefSeq" id="WP_284361925.1">
    <property type="nucleotide sequence ID" value="NZ_BSNI01000001.1"/>
</dbReference>
<keyword evidence="3" id="KW-1185">Reference proteome</keyword>
<accession>A0ABQ5UMT8</accession>
<sequence length="138" mass="15150">MDKLLLGIDGVRLWHWGVSLLPITVFALLNGNEAWMKAQLQVGFLVLSVGIVFRMARELKRLVMRAELSDRQAKLLSDLIDLGKFVFGVGASVFALNESEISGSEFPIAVLALLASLAILVGTSLLFHRVQESSKTVR</sequence>
<reference evidence="2" key="1">
    <citation type="journal article" date="2014" name="Int. J. Syst. Evol. Microbiol.">
        <title>Complete genome of a new Firmicutes species belonging to the dominant human colonic microbiota ('Ruminococcus bicirculans') reveals two chromosomes and a selective capacity to utilize plant glucans.</title>
        <authorList>
            <consortium name="NISC Comparative Sequencing Program"/>
            <person name="Wegmann U."/>
            <person name="Louis P."/>
            <person name="Goesmann A."/>
            <person name="Henrissat B."/>
            <person name="Duncan S.H."/>
            <person name="Flint H.J."/>
        </authorList>
    </citation>
    <scope>NUCLEOTIDE SEQUENCE</scope>
    <source>
        <strain evidence="2">NBRC 107169</strain>
    </source>
</reference>
<evidence type="ECO:0000313" key="3">
    <source>
        <dbReference type="Proteomes" id="UP001161405"/>
    </source>
</evidence>
<keyword evidence="1" id="KW-0812">Transmembrane</keyword>
<name>A0ABQ5UMT8_9HYPH</name>
<organism evidence="2 3">
    <name type="scientific">Maritalea porphyrae</name>
    <dbReference type="NCBI Taxonomy" id="880732"/>
    <lineage>
        <taxon>Bacteria</taxon>
        <taxon>Pseudomonadati</taxon>
        <taxon>Pseudomonadota</taxon>
        <taxon>Alphaproteobacteria</taxon>
        <taxon>Hyphomicrobiales</taxon>
        <taxon>Devosiaceae</taxon>
        <taxon>Maritalea</taxon>
    </lineage>
</organism>
<proteinExistence type="predicted"/>
<evidence type="ECO:0000313" key="2">
    <source>
        <dbReference type="EMBL" id="GLQ16351.1"/>
    </source>
</evidence>
<keyword evidence="1" id="KW-1133">Transmembrane helix</keyword>
<feature type="transmembrane region" description="Helical" evidence="1">
    <location>
        <begin position="35"/>
        <end position="54"/>
    </location>
</feature>
<keyword evidence="1" id="KW-0472">Membrane</keyword>
<feature type="transmembrane region" description="Helical" evidence="1">
    <location>
        <begin position="12"/>
        <end position="29"/>
    </location>
</feature>
<comment type="caution">
    <text evidence="2">The sequence shown here is derived from an EMBL/GenBank/DDBJ whole genome shotgun (WGS) entry which is preliminary data.</text>
</comment>
<gene>
    <name evidence="2" type="ORF">GCM10007879_06000</name>
</gene>
<protein>
    <submittedName>
        <fullName evidence="2">Uncharacterized protein</fullName>
    </submittedName>
</protein>